<dbReference type="AlphaFoldDB" id="A0A0T6BI25"/>
<keyword evidence="1" id="KW-1133">Transmembrane helix</keyword>
<reference evidence="2" key="2">
    <citation type="submission" date="2015-10" db="EMBL/GenBank/DDBJ databases">
        <authorList>
            <person name="Gilbert D.G."/>
        </authorList>
    </citation>
    <scope>NUCLEOTIDE SEQUENCE</scope>
    <source>
        <strain evidence="2">GO-13</strain>
    </source>
</reference>
<evidence type="ECO:0000256" key="1">
    <source>
        <dbReference type="SAM" id="Phobius"/>
    </source>
</evidence>
<comment type="caution">
    <text evidence="2">The sequence shown here is derived from an EMBL/GenBank/DDBJ whole genome shotgun (WGS) entry which is preliminary data.</text>
</comment>
<dbReference type="Proteomes" id="UP001341297">
    <property type="component" value="Unassembled WGS sequence"/>
</dbReference>
<protein>
    <submittedName>
        <fullName evidence="2">Uncharacterized protein</fullName>
    </submittedName>
</protein>
<evidence type="ECO:0000313" key="2">
    <source>
        <dbReference type="EMBL" id="KRT87065.1"/>
    </source>
</evidence>
<reference evidence="2 4" key="1">
    <citation type="journal article" date="2015" name="Int. J. Syst. Evol. Microbiol.">
        <title>Bacillus glycinifermentans sp. nov., isolated from fermented soybean paste.</title>
        <authorList>
            <person name="Kim S.J."/>
            <person name="Dunlap C.A."/>
            <person name="Kwon S.W."/>
            <person name="Rooney A.P."/>
        </authorList>
    </citation>
    <scope>NUCLEOTIDE SEQUENCE [LARGE SCALE GENOMIC DNA]</scope>
    <source>
        <strain evidence="2 4">GO-13</strain>
    </source>
</reference>
<sequence>MQSRRSGKKKGSKLVPISIIGSIIILILIVTGFVLAFNYNSTATDKSDAPVEKKHVSETPTKTEIISESASAFKKLDDEKEQFLLKELVKAEKEEDPSFASKLASENPLMYLVVDGKTIDKELLESFRAYNMDYRYDKNATQEQKEKSAEQLAEQGYKTNEEIDAFEEQATKEFDLEMSLLTISSIDEIESVFNGIPLMYQKQASNLPDDKAYPIARLYAIARDPEHAAILSDEFYEAVQKRISEGRDYSEYTNYKLMKGLYDYGVLKTQENKLYYEMDKLFSADKDNE</sequence>
<evidence type="ECO:0000313" key="5">
    <source>
        <dbReference type="Proteomes" id="UP001341297"/>
    </source>
</evidence>
<name>A0A0T6BI25_9BACI</name>
<gene>
    <name evidence="2" type="ORF">AB447_208850</name>
    <name evidence="3" type="ORF">P8828_20390</name>
</gene>
<dbReference type="RefSeq" id="WP_048354154.1">
    <property type="nucleotide sequence ID" value="NZ_JARRTL010000027.1"/>
</dbReference>
<proteinExistence type="predicted"/>
<reference evidence="3 5" key="3">
    <citation type="submission" date="2023-03" db="EMBL/GenBank/DDBJ databases">
        <title>Agriculturally important microbes genome sequencing.</title>
        <authorList>
            <person name="Dunlap C."/>
        </authorList>
    </citation>
    <scope>NUCLEOTIDE SEQUENCE [LARGE SCALE GENOMIC DNA]</scope>
    <source>
        <strain evidence="3 5">CBP-3203</strain>
    </source>
</reference>
<dbReference type="EMBL" id="JARRTL010000027">
    <property type="protein sequence ID" value="MEC0487116.1"/>
    <property type="molecule type" value="Genomic_DNA"/>
</dbReference>
<dbReference type="EMBL" id="LECW02000082">
    <property type="protein sequence ID" value="KRT87065.1"/>
    <property type="molecule type" value="Genomic_DNA"/>
</dbReference>
<feature type="transmembrane region" description="Helical" evidence="1">
    <location>
        <begin position="14"/>
        <end position="37"/>
    </location>
</feature>
<keyword evidence="1" id="KW-0472">Membrane</keyword>
<accession>A0A0T6BI25</accession>
<evidence type="ECO:0000313" key="3">
    <source>
        <dbReference type="EMBL" id="MEC0487116.1"/>
    </source>
</evidence>
<keyword evidence="5" id="KW-1185">Reference proteome</keyword>
<keyword evidence="1" id="KW-0812">Transmembrane</keyword>
<organism evidence="2 4">
    <name type="scientific">Bacillus glycinifermentans</name>
    <dbReference type="NCBI Taxonomy" id="1664069"/>
    <lineage>
        <taxon>Bacteria</taxon>
        <taxon>Bacillati</taxon>
        <taxon>Bacillota</taxon>
        <taxon>Bacilli</taxon>
        <taxon>Bacillales</taxon>
        <taxon>Bacillaceae</taxon>
        <taxon>Bacillus</taxon>
    </lineage>
</organism>
<dbReference type="Proteomes" id="UP000036168">
    <property type="component" value="Unassembled WGS sequence"/>
</dbReference>
<evidence type="ECO:0000313" key="4">
    <source>
        <dbReference type="Proteomes" id="UP000036168"/>
    </source>
</evidence>